<dbReference type="PANTHER" id="PTHR43685">
    <property type="entry name" value="GLYCOSYLTRANSFERASE"/>
    <property type="match status" value="1"/>
</dbReference>
<sequence length="300" mass="34044">MSDKKIAIVVVTYNRIALLQQCIAALREQEFVYSRIFVVNNGSTDSTQSWLDTQDDLEVIHQQNTGGAGGFYSGIKYAVEKGYDYIWVMDDDVIAGKHALEQLVDAAAIVPDFSFLCSKVISTDGTIVNTPNIDYSHSKYNYPLWGEYAEHSLIRVRNSTFVSVLINASHIQQAGLPIRDFFIWGDDIDFTSRLSKQAPGYMAAKSQVTHLRVNPSFPSIITEVDKGRIALHFYNIRNNLYISRKHKKKIELLMDTFHYTKVALASVFTANGWYKLSVYLKGFWAGLFFDPPIVYPNQKL</sequence>
<dbReference type="InterPro" id="IPR029044">
    <property type="entry name" value="Nucleotide-diphossugar_trans"/>
</dbReference>
<dbReference type="EMBL" id="SDHZ01000003">
    <property type="protein sequence ID" value="RXK81864.1"/>
    <property type="molecule type" value="Genomic_DNA"/>
</dbReference>
<dbReference type="PANTHER" id="PTHR43685:SF2">
    <property type="entry name" value="GLYCOSYLTRANSFERASE 2-LIKE DOMAIN-CONTAINING PROTEIN"/>
    <property type="match status" value="1"/>
</dbReference>
<dbReference type="RefSeq" id="WP_129005261.1">
    <property type="nucleotide sequence ID" value="NZ_SDHZ01000003.1"/>
</dbReference>
<gene>
    <name evidence="2" type="ORF">ESB13_18930</name>
</gene>
<keyword evidence="3" id="KW-1185">Reference proteome</keyword>
<dbReference type="SUPFAM" id="SSF53448">
    <property type="entry name" value="Nucleotide-diphospho-sugar transferases"/>
    <property type="match status" value="1"/>
</dbReference>
<dbReference type="CDD" id="cd04185">
    <property type="entry name" value="GT_2_like_b"/>
    <property type="match status" value="1"/>
</dbReference>
<dbReference type="Pfam" id="PF00535">
    <property type="entry name" value="Glycos_transf_2"/>
    <property type="match status" value="1"/>
</dbReference>
<keyword evidence="2" id="KW-0808">Transferase</keyword>
<organism evidence="2 3">
    <name type="scientific">Filimonas effusa</name>
    <dbReference type="NCBI Taxonomy" id="2508721"/>
    <lineage>
        <taxon>Bacteria</taxon>
        <taxon>Pseudomonadati</taxon>
        <taxon>Bacteroidota</taxon>
        <taxon>Chitinophagia</taxon>
        <taxon>Chitinophagales</taxon>
        <taxon>Chitinophagaceae</taxon>
        <taxon>Filimonas</taxon>
    </lineage>
</organism>
<evidence type="ECO:0000313" key="3">
    <source>
        <dbReference type="Proteomes" id="UP000290545"/>
    </source>
</evidence>
<feature type="domain" description="Glycosyltransferase 2-like" evidence="1">
    <location>
        <begin position="8"/>
        <end position="109"/>
    </location>
</feature>
<reference evidence="2 3" key="1">
    <citation type="submission" date="2019-01" db="EMBL/GenBank/DDBJ databases">
        <title>Filimonas sp. strain TTM-71.</title>
        <authorList>
            <person name="Chen W.-M."/>
        </authorList>
    </citation>
    <scope>NUCLEOTIDE SEQUENCE [LARGE SCALE GENOMIC DNA]</scope>
    <source>
        <strain evidence="2 3">TTM-71</strain>
    </source>
</reference>
<evidence type="ECO:0000313" key="2">
    <source>
        <dbReference type="EMBL" id="RXK81864.1"/>
    </source>
</evidence>
<dbReference type="Proteomes" id="UP000290545">
    <property type="component" value="Unassembled WGS sequence"/>
</dbReference>
<comment type="caution">
    <text evidence="2">The sequence shown here is derived from an EMBL/GenBank/DDBJ whole genome shotgun (WGS) entry which is preliminary data.</text>
</comment>
<name>A0A4Q1D255_9BACT</name>
<accession>A0A4Q1D255</accession>
<dbReference type="InterPro" id="IPR001173">
    <property type="entry name" value="Glyco_trans_2-like"/>
</dbReference>
<protein>
    <submittedName>
        <fullName evidence="2">Glycosyltransferase</fullName>
    </submittedName>
</protein>
<evidence type="ECO:0000259" key="1">
    <source>
        <dbReference type="Pfam" id="PF00535"/>
    </source>
</evidence>
<dbReference type="AlphaFoldDB" id="A0A4Q1D255"/>
<dbReference type="Gene3D" id="3.90.550.10">
    <property type="entry name" value="Spore Coat Polysaccharide Biosynthesis Protein SpsA, Chain A"/>
    <property type="match status" value="1"/>
</dbReference>
<dbReference type="GO" id="GO:0016740">
    <property type="term" value="F:transferase activity"/>
    <property type="evidence" value="ECO:0007669"/>
    <property type="project" value="UniProtKB-KW"/>
</dbReference>
<dbReference type="InterPro" id="IPR050834">
    <property type="entry name" value="Glycosyltransf_2"/>
</dbReference>
<proteinExistence type="predicted"/>
<dbReference type="OrthoDB" id="9771846at2"/>